<dbReference type="InterPro" id="IPR024072">
    <property type="entry name" value="DHFR-like_dom_sf"/>
</dbReference>
<evidence type="ECO:0000256" key="4">
    <source>
        <dbReference type="SAM" id="MobiDB-lite"/>
    </source>
</evidence>
<dbReference type="Proteomes" id="UP001157440">
    <property type="component" value="Unassembled WGS sequence"/>
</dbReference>
<protein>
    <submittedName>
        <fullName evidence="6">Riboflavin deaminase</fullName>
    </submittedName>
</protein>
<dbReference type="PANTHER" id="PTHR38011:SF7">
    <property type="entry name" value="2,5-DIAMINO-6-RIBOSYLAMINO-4(3H)-PYRIMIDINONE 5'-PHOSPHATE REDUCTASE"/>
    <property type="match status" value="1"/>
</dbReference>
<keyword evidence="2" id="KW-0521">NADP</keyword>
<keyword evidence="7" id="KW-1185">Reference proteome</keyword>
<comment type="caution">
    <text evidence="6">The sequence shown here is derived from an EMBL/GenBank/DDBJ whole genome shotgun (WGS) entry which is preliminary data.</text>
</comment>
<feature type="region of interest" description="Disordered" evidence="4">
    <location>
        <begin position="1"/>
        <end position="22"/>
    </location>
</feature>
<evidence type="ECO:0000256" key="1">
    <source>
        <dbReference type="ARBA" id="ARBA00005104"/>
    </source>
</evidence>
<evidence type="ECO:0000256" key="2">
    <source>
        <dbReference type="ARBA" id="ARBA00022857"/>
    </source>
</evidence>
<dbReference type="Pfam" id="PF01872">
    <property type="entry name" value="RibD_C"/>
    <property type="match status" value="1"/>
</dbReference>
<evidence type="ECO:0000259" key="5">
    <source>
        <dbReference type="Pfam" id="PF01872"/>
    </source>
</evidence>
<dbReference type="SUPFAM" id="SSF53597">
    <property type="entry name" value="Dihydrofolate reductase-like"/>
    <property type="match status" value="1"/>
</dbReference>
<evidence type="ECO:0000313" key="6">
    <source>
        <dbReference type="EMBL" id="GLS68173.1"/>
    </source>
</evidence>
<dbReference type="InterPro" id="IPR002734">
    <property type="entry name" value="RibDG_C"/>
</dbReference>
<gene>
    <name evidence="6" type="ORF">GCM10007890_01850</name>
</gene>
<reference evidence="7" key="1">
    <citation type="journal article" date="2019" name="Int. J. Syst. Evol. Microbiol.">
        <title>The Global Catalogue of Microorganisms (GCM) 10K type strain sequencing project: providing services to taxonomists for standard genome sequencing and annotation.</title>
        <authorList>
            <consortium name="The Broad Institute Genomics Platform"/>
            <consortium name="The Broad Institute Genome Sequencing Center for Infectious Disease"/>
            <person name="Wu L."/>
            <person name="Ma J."/>
        </authorList>
    </citation>
    <scope>NUCLEOTIDE SEQUENCE [LARGE SCALE GENOMIC DNA]</scope>
    <source>
        <strain evidence="7">NBRC 103632</strain>
    </source>
</reference>
<dbReference type="GO" id="GO:0009231">
    <property type="term" value="P:riboflavin biosynthetic process"/>
    <property type="evidence" value="ECO:0007669"/>
    <property type="project" value="InterPro"/>
</dbReference>
<evidence type="ECO:0000256" key="3">
    <source>
        <dbReference type="ARBA" id="ARBA00023002"/>
    </source>
</evidence>
<dbReference type="Gene3D" id="3.40.430.10">
    <property type="entry name" value="Dihydrofolate Reductase, subunit A"/>
    <property type="match status" value="1"/>
</dbReference>
<name>A0AA37WRM9_9HYPH</name>
<sequence length="265" mass="28222">MTGGPARRSRAAALTDTASEGRKDAISMRPKIICHMVTSIDGKLHPSRFTVPAAGVDAARLRKHYDEVSARFGAQGWMCGRVTMQEISKGKARTVTGPGITSREPFVGDRRERDLAVAIDPHGKVHYGQDSLLGDHAVAVLSEAVSDAYLAELREDGVSYVFAGPDGRDLAKAMDALGETFGVETLLLEGGAAINGAFLKAGLIDEISVLIHPAVDGLAGVQSIFEYPGEPDERPGAGQALRHMSTETLEGGMVWLRYQVEKAPA</sequence>
<comment type="pathway">
    <text evidence="1">Cofactor biosynthesis; riboflavin biosynthesis.</text>
</comment>
<dbReference type="GO" id="GO:0008703">
    <property type="term" value="F:5-amino-6-(5-phosphoribosylamino)uracil reductase activity"/>
    <property type="evidence" value="ECO:0007669"/>
    <property type="project" value="InterPro"/>
</dbReference>
<organism evidence="6 7">
    <name type="scientific">Methylobacterium tardum</name>
    <dbReference type="NCBI Taxonomy" id="374432"/>
    <lineage>
        <taxon>Bacteria</taxon>
        <taxon>Pseudomonadati</taxon>
        <taxon>Pseudomonadota</taxon>
        <taxon>Alphaproteobacteria</taxon>
        <taxon>Hyphomicrobiales</taxon>
        <taxon>Methylobacteriaceae</taxon>
        <taxon>Methylobacterium</taxon>
    </lineage>
</organism>
<accession>A0AA37WRM9</accession>
<proteinExistence type="predicted"/>
<feature type="domain" description="Bacterial bifunctional deaminase-reductase C-terminal" evidence="5">
    <location>
        <begin position="30"/>
        <end position="253"/>
    </location>
</feature>
<dbReference type="EMBL" id="BSPL01000004">
    <property type="protein sequence ID" value="GLS68173.1"/>
    <property type="molecule type" value="Genomic_DNA"/>
</dbReference>
<evidence type="ECO:0000313" key="7">
    <source>
        <dbReference type="Proteomes" id="UP001157440"/>
    </source>
</evidence>
<dbReference type="AlphaFoldDB" id="A0AA37WRM9"/>
<dbReference type="InterPro" id="IPR050765">
    <property type="entry name" value="Riboflavin_Biosynth_HTPR"/>
</dbReference>
<dbReference type="PANTHER" id="PTHR38011">
    <property type="entry name" value="DIHYDROFOLATE REDUCTASE FAMILY PROTEIN (AFU_ORTHOLOGUE AFUA_8G06820)"/>
    <property type="match status" value="1"/>
</dbReference>
<keyword evidence="3" id="KW-0560">Oxidoreductase</keyword>